<dbReference type="GO" id="GO:0005737">
    <property type="term" value="C:cytoplasm"/>
    <property type="evidence" value="ECO:0007669"/>
    <property type="project" value="UniProtKB-SubCell"/>
</dbReference>
<dbReference type="GeneID" id="114243825"/>
<dbReference type="InterPro" id="IPR015797">
    <property type="entry name" value="NUDIX_hydrolase-like_dom_sf"/>
</dbReference>
<dbReference type="Gene3D" id="3.90.79.10">
    <property type="entry name" value="Nucleoside Triphosphate Pyrophosphohydrolase"/>
    <property type="match status" value="1"/>
</dbReference>
<feature type="domain" description="Nudix hydrolase" evidence="12">
    <location>
        <begin position="38"/>
        <end position="195"/>
    </location>
</feature>
<dbReference type="PANTHER" id="PTHR11839">
    <property type="entry name" value="UDP/ADP-SUGAR PYROPHOSPHATASE"/>
    <property type="match status" value="1"/>
</dbReference>
<comment type="function">
    <text evidence="8">Hydrolyzes UDP-glucose to glucose 1-phosphate and UMP and ADP-ribose to ribose 5-phosphate and AMP. The physiological substrate is probably UDP-glucose. Poor activity on other substrates such as ADP-glucose, CDP-glucose, GDP-glucose and GDP-mannose.</text>
</comment>
<dbReference type="EC" id="3.6.1.45" evidence="9"/>
<evidence type="ECO:0000256" key="8">
    <source>
        <dbReference type="ARBA" id="ARBA00054674"/>
    </source>
</evidence>
<dbReference type="SUPFAM" id="SSF55811">
    <property type="entry name" value="Nudix"/>
    <property type="match status" value="1"/>
</dbReference>
<protein>
    <recommendedName>
        <fullName evidence="10">Uridine diphosphate glucose pyrophosphatase NUDT14</fullName>
        <ecNumber evidence="9">3.6.1.45</ecNumber>
    </recommendedName>
    <alternativeName>
        <fullName evidence="11">Nucleoside diphosphate-linked moiety X motif 14</fullName>
    </alternativeName>
</protein>
<dbReference type="PANTHER" id="PTHR11839:SF15">
    <property type="entry name" value="URIDINE DIPHOSPHATE GLUCOSE PYROPHOSPHATASE NUDT14"/>
    <property type="match status" value="1"/>
</dbReference>
<gene>
    <name evidence="14" type="primary">LOC114243825</name>
</gene>
<dbReference type="InterPro" id="IPR000086">
    <property type="entry name" value="NUDIX_hydrolase_dom"/>
</dbReference>
<evidence type="ECO:0000256" key="3">
    <source>
        <dbReference type="ARBA" id="ARBA00011738"/>
    </source>
</evidence>
<evidence type="ECO:0000313" key="14">
    <source>
        <dbReference type="RefSeq" id="XP_028031244.1"/>
    </source>
</evidence>
<keyword evidence="13" id="KW-1185">Reference proteome</keyword>
<reference evidence="14" key="1">
    <citation type="submission" date="2025-08" db="UniProtKB">
        <authorList>
            <consortium name="RefSeq"/>
        </authorList>
    </citation>
    <scope>IDENTIFICATION</scope>
    <source>
        <tissue evidence="14">Silk gland</tissue>
    </source>
</reference>
<evidence type="ECO:0000256" key="10">
    <source>
        <dbReference type="ARBA" id="ARBA00071467"/>
    </source>
</evidence>
<dbReference type="OrthoDB" id="10249920at2759"/>
<dbReference type="KEGG" id="bman:114243825"/>
<proteinExistence type="predicted"/>
<dbReference type="RefSeq" id="XP_028031244.1">
    <property type="nucleotide sequence ID" value="XM_028175443.1"/>
</dbReference>
<dbReference type="NCBIfam" id="TIGR00052">
    <property type="entry name" value="nudix-type nucleoside diphosphatase, YffH/AdpP family"/>
    <property type="match status" value="1"/>
</dbReference>
<dbReference type="CDD" id="cd18887">
    <property type="entry name" value="NUDIX_UGPPase_Nudt14"/>
    <property type="match status" value="1"/>
</dbReference>
<evidence type="ECO:0000256" key="5">
    <source>
        <dbReference type="ARBA" id="ARBA00022801"/>
    </source>
</evidence>
<evidence type="ECO:0000256" key="9">
    <source>
        <dbReference type="ARBA" id="ARBA00066480"/>
    </source>
</evidence>
<evidence type="ECO:0000256" key="11">
    <source>
        <dbReference type="ARBA" id="ARBA00080475"/>
    </source>
</evidence>
<comment type="cofactor">
    <cofactor evidence="1">
        <name>Mg(2+)</name>
        <dbReference type="ChEBI" id="CHEBI:18420"/>
    </cofactor>
</comment>
<evidence type="ECO:0000256" key="1">
    <source>
        <dbReference type="ARBA" id="ARBA00001946"/>
    </source>
</evidence>
<dbReference type="GO" id="GO:0019693">
    <property type="term" value="P:ribose phosphate metabolic process"/>
    <property type="evidence" value="ECO:0007669"/>
    <property type="project" value="TreeGrafter"/>
</dbReference>
<dbReference type="PROSITE" id="PS51462">
    <property type="entry name" value="NUDIX"/>
    <property type="match status" value="1"/>
</dbReference>
<evidence type="ECO:0000256" key="4">
    <source>
        <dbReference type="ARBA" id="ARBA00022490"/>
    </source>
</evidence>
<dbReference type="GO" id="GO:0008768">
    <property type="term" value="F:UDP-sugar diphosphatase activity"/>
    <property type="evidence" value="ECO:0007669"/>
    <property type="project" value="UniProtKB-EC"/>
</dbReference>
<name>A0A6J2JSP0_BOMMA</name>
<comment type="subunit">
    <text evidence="3">Homodimer.</text>
</comment>
<keyword evidence="4" id="KW-0963">Cytoplasm</keyword>
<sequence length="211" mass="24112">MEDLKDVYLSPLPESPYVKPFRFNYTQNGKEKTWDLLEVHDSVAIIVFNVTRRVMIFVKQFRPAIYYNSITPEDRKASKIDTNKYPASLGIALEICAGIIDKNLPIEEIAKEEVLEECGYNVELSNLEKVIAYRSGVGVQGALQTMFYCEVTDDMKTEQGGGVDDEIIEVIEKTIPEVEEMLRSQDILSSPPSCLFALMWFIHNKADKFRK</sequence>
<evidence type="ECO:0000256" key="2">
    <source>
        <dbReference type="ARBA" id="ARBA00004496"/>
    </source>
</evidence>
<organism evidence="13 14">
    <name type="scientific">Bombyx mandarina</name>
    <name type="common">Wild silk moth</name>
    <name type="synonym">Wild silkworm</name>
    <dbReference type="NCBI Taxonomy" id="7092"/>
    <lineage>
        <taxon>Eukaryota</taxon>
        <taxon>Metazoa</taxon>
        <taxon>Ecdysozoa</taxon>
        <taxon>Arthropoda</taxon>
        <taxon>Hexapoda</taxon>
        <taxon>Insecta</taxon>
        <taxon>Pterygota</taxon>
        <taxon>Neoptera</taxon>
        <taxon>Endopterygota</taxon>
        <taxon>Lepidoptera</taxon>
        <taxon>Glossata</taxon>
        <taxon>Ditrysia</taxon>
        <taxon>Bombycoidea</taxon>
        <taxon>Bombycidae</taxon>
        <taxon>Bombycinae</taxon>
        <taxon>Bombyx</taxon>
    </lineage>
</organism>
<evidence type="ECO:0000256" key="6">
    <source>
        <dbReference type="ARBA" id="ARBA00022842"/>
    </source>
</evidence>
<dbReference type="InterPro" id="IPR004385">
    <property type="entry name" value="NDP_pyrophosphatase"/>
</dbReference>
<keyword evidence="5" id="KW-0378">Hydrolase</keyword>
<dbReference type="FunFam" id="3.90.79.10:FF:000035">
    <property type="entry name" value="Uridine diphosphate glucose pyrophosphatase"/>
    <property type="match status" value="1"/>
</dbReference>
<dbReference type="GO" id="GO:0046872">
    <property type="term" value="F:metal ion binding"/>
    <property type="evidence" value="ECO:0007669"/>
    <property type="project" value="InterPro"/>
</dbReference>
<evidence type="ECO:0000256" key="7">
    <source>
        <dbReference type="ARBA" id="ARBA00051086"/>
    </source>
</evidence>
<evidence type="ECO:0000313" key="13">
    <source>
        <dbReference type="Proteomes" id="UP000504629"/>
    </source>
</evidence>
<evidence type="ECO:0000259" key="12">
    <source>
        <dbReference type="PROSITE" id="PS51462"/>
    </source>
</evidence>
<accession>A0A6J2JSP0</accession>
<comment type="subcellular location">
    <subcellularLocation>
        <location evidence="2">Cytoplasm</location>
    </subcellularLocation>
</comment>
<comment type="catalytic activity">
    <reaction evidence="7">
        <text>UDP-sugar + H2O = UMP + alpha-D-aldose 1-phosphate.</text>
        <dbReference type="EC" id="3.6.1.45"/>
    </reaction>
</comment>
<dbReference type="GO" id="GO:0006753">
    <property type="term" value="P:nucleoside phosphate metabolic process"/>
    <property type="evidence" value="ECO:0007669"/>
    <property type="project" value="TreeGrafter"/>
</dbReference>
<keyword evidence="6" id="KW-0460">Magnesium</keyword>
<dbReference type="Proteomes" id="UP000504629">
    <property type="component" value="Unplaced"/>
</dbReference>
<dbReference type="AlphaFoldDB" id="A0A6J2JSP0"/>